<comment type="caution">
    <text evidence="1">The sequence shown here is derived from an EMBL/GenBank/DDBJ whole genome shotgun (WGS) entry which is preliminary data.</text>
</comment>
<proteinExistence type="predicted"/>
<dbReference type="AlphaFoldDB" id="A0A8S0VBL5"/>
<dbReference type="Gramene" id="OE9A038119T1">
    <property type="protein sequence ID" value="OE9A038119C1"/>
    <property type="gene ID" value="OE9A038119"/>
</dbReference>
<name>A0A8S0VBL5_OLEEU</name>
<accession>A0A8S0VBL5</accession>
<evidence type="ECO:0000313" key="1">
    <source>
        <dbReference type="EMBL" id="CAA3027413.1"/>
    </source>
</evidence>
<dbReference type="Proteomes" id="UP000594638">
    <property type="component" value="Unassembled WGS sequence"/>
</dbReference>
<organism evidence="1 2">
    <name type="scientific">Olea europaea subsp. europaea</name>
    <dbReference type="NCBI Taxonomy" id="158383"/>
    <lineage>
        <taxon>Eukaryota</taxon>
        <taxon>Viridiplantae</taxon>
        <taxon>Streptophyta</taxon>
        <taxon>Embryophyta</taxon>
        <taxon>Tracheophyta</taxon>
        <taxon>Spermatophyta</taxon>
        <taxon>Magnoliopsida</taxon>
        <taxon>eudicotyledons</taxon>
        <taxon>Gunneridae</taxon>
        <taxon>Pentapetalae</taxon>
        <taxon>asterids</taxon>
        <taxon>lamiids</taxon>
        <taxon>Lamiales</taxon>
        <taxon>Oleaceae</taxon>
        <taxon>Oleeae</taxon>
        <taxon>Olea</taxon>
    </lineage>
</organism>
<protein>
    <submittedName>
        <fullName evidence="1">Uncharacterized protein</fullName>
    </submittedName>
</protein>
<gene>
    <name evidence="1" type="ORF">OLEA9_A038119</name>
</gene>
<feature type="non-terminal residue" evidence="1">
    <location>
        <position position="1"/>
    </location>
</feature>
<dbReference type="EMBL" id="CACTIH010009203">
    <property type="protein sequence ID" value="CAA3027413.1"/>
    <property type="molecule type" value="Genomic_DNA"/>
</dbReference>
<feature type="non-terminal residue" evidence="1">
    <location>
        <position position="62"/>
    </location>
</feature>
<reference evidence="1 2" key="1">
    <citation type="submission" date="2019-12" db="EMBL/GenBank/DDBJ databases">
        <authorList>
            <person name="Alioto T."/>
            <person name="Alioto T."/>
            <person name="Gomez Garrido J."/>
        </authorList>
    </citation>
    <scope>NUCLEOTIDE SEQUENCE [LARGE SCALE GENOMIC DNA]</scope>
</reference>
<evidence type="ECO:0000313" key="2">
    <source>
        <dbReference type="Proteomes" id="UP000594638"/>
    </source>
</evidence>
<sequence>SPFLPPSLPTLASSTFPQSGAPIDVLRAAMLGFPSKAVAYRCLYRLYGIFCGVRSVFWGWLD</sequence>
<keyword evidence="2" id="KW-1185">Reference proteome</keyword>